<dbReference type="InterPro" id="IPR001128">
    <property type="entry name" value="Cyt_P450"/>
</dbReference>
<dbReference type="OrthoDB" id="2789670at2759"/>
<dbReference type="InterPro" id="IPR017972">
    <property type="entry name" value="Cyt_P450_CS"/>
</dbReference>
<evidence type="ECO:0000256" key="1">
    <source>
        <dbReference type="ARBA" id="ARBA00001971"/>
    </source>
</evidence>
<dbReference type="KEGG" id="mtr:25491085"/>
<keyword evidence="8" id="KW-0256">Endoplasmic reticulum</keyword>
<accession>A0A072UZE3</accession>
<keyword evidence="28" id="KW-1185">Reference proteome</keyword>
<evidence type="ECO:0000256" key="12">
    <source>
        <dbReference type="ARBA" id="ARBA00023002"/>
    </source>
</evidence>
<dbReference type="GO" id="GO:0016020">
    <property type="term" value="C:membrane"/>
    <property type="evidence" value="ECO:0000318"/>
    <property type="project" value="GO_Central"/>
</dbReference>
<evidence type="ECO:0000256" key="17">
    <source>
        <dbReference type="ARBA" id="ARBA00051005"/>
    </source>
</evidence>
<keyword evidence="13 24" id="KW-0408">Iron</keyword>
<evidence type="ECO:0000256" key="19">
    <source>
        <dbReference type="ARBA" id="ARBA00051269"/>
    </source>
</evidence>
<dbReference type="InterPro" id="IPR036396">
    <property type="entry name" value="Cyt_P450_sf"/>
</dbReference>
<keyword evidence="12 25" id="KW-0560">Oxidoreductase</keyword>
<dbReference type="Proteomes" id="UP000002051">
    <property type="component" value="Chromosome 3"/>
</dbReference>
<protein>
    <submittedName>
        <fullName evidence="26">Cytochrome P450 family protein</fullName>
    </submittedName>
</protein>
<comment type="catalytic activity">
    <reaction evidence="21">
        <text>L-valine + 2 reduced [NADPH--hemoprotein reductase] + 2 O2 = (E)-2-methylpropanal oxime + 2 oxidized [NADPH--hemoprotein reductase] + CO2 + 3 H2O + 2 H(+)</text>
        <dbReference type="Rhea" id="RHEA:28606"/>
        <dbReference type="Rhea" id="RHEA-COMP:11964"/>
        <dbReference type="Rhea" id="RHEA-COMP:11965"/>
        <dbReference type="ChEBI" id="CHEBI:15377"/>
        <dbReference type="ChEBI" id="CHEBI:15378"/>
        <dbReference type="ChEBI" id="CHEBI:15379"/>
        <dbReference type="ChEBI" id="CHEBI:16526"/>
        <dbReference type="ChEBI" id="CHEBI:57618"/>
        <dbReference type="ChEBI" id="CHEBI:57762"/>
        <dbReference type="ChEBI" id="CHEBI:58210"/>
        <dbReference type="ChEBI" id="CHEBI:61143"/>
        <dbReference type="EC" id="1.14.14.38"/>
    </reaction>
</comment>
<dbReference type="GO" id="GO:0005506">
    <property type="term" value="F:iron ion binding"/>
    <property type="evidence" value="ECO:0007669"/>
    <property type="project" value="InterPro"/>
</dbReference>
<comment type="catalytic activity">
    <reaction evidence="20">
        <text>L-isoleucine + 2 reduced [NADPH--hemoprotein reductase] + 2 O2 = (1E,2S)-2-methylbutanal oxime + 2 oxidized [NADPH--hemoprotein reductase] + CO2 + 3 H2O + 2 H(+)</text>
        <dbReference type="Rhea" id="RHEA:28602"/>
        <dbReference type="Rhea" id="RHEA-COMP:11964"/>
        <dbReference type="Rhea" id="RHEA-COMP:11965"/>
        <dbReference type="ChEBI" id="CHEBI:15377"/>
        <dbReference type="ChEBI" id="CHEBI:15378"/>
        <dbReference type="ChEBI" id="CHEBI:15379"/>
        <dbReference type="ChEBI" id="CHEBI:16526"/>
        <dbReference type="ChEBI" id="CHEBI:57618"/>
        <dbReference type="ChEBI" id="CHEBI:58045"/>
        <dbReference type="ChEBI" id="CHEBI:58210"/>
        <dbReference type="ChEBI" id="CHEBI:134628"/>
        <dbReference type="EC" id="1.14.14.39"/>
    </reaction>
</comment>
<evidence type="ECO:0000256" key="11">
    <source>
        <dbReference type="ARBA" id="ARBA00022989"/>
    </source>
</evidence>
<proteinExistence type="inferred from homology"/>
<evidence type="ECO:0000256" key="5">
    <source>
        <dbReference type="ARBA" id="ARBA00022617"/>
    </source>
</evidence>
<dbReference type="InterPro" id="IPR002401">
    <property type="entry name" value="Cyt_P450_E_grp-I"/>
</dbReference>
<dbReference type="AlphaFoldDB" id="A0A072UZE3"/>
<keyword evidence="11" id="KW-1133">Transmembrane helix</keyword>
<dbReference type="FunFam" id="1.10.630.10:FF:000037">
    <property type="entry name" value="Cytochrome P450 9"/>
    <property type="match status" value="1"/>
</dbReference>
<dbReference type="GO" id="GO:0016709">
    <property type="term" value="F:oxidoreductase activity, acting on paired donors, with incorporation or reduction of molecular oxygen, NAD(P)H as one donor, and incorporation of one atom of oxygen"/>
    <property type="evidence" value="ECO:0000318"/>
    <property type="project" value="GO_Central"/>
</dbReference>
<dbReference type="GO" id="GO:0020037">
    <property type="term" value="F:heme binding"/>
    <property type="evidence" value="ECO:0007669"/>
    <property type="project" value="InterPro"/>
</dbReference>
<evidence type="ECO:0000256" key="15">
    <source>
        <dbReference type="ARBA" id="ARBA00023136"/>
    </source>
</evidence>
<evidence type="ECO:0000313" key="27">
    <source>
        <dbReference type="EnsemblPlants" id="KEH34488"/>
    </source>
</evidence>
<evidence type="ECO:0000256" key="24">
    <source>
        <dbReference type="PIRSR" id="PIRSR602401-1"/>
    </source>
</evidence>
<dbReference type="PRINTS" id="PR00463">
    <property type="entry name" value="EP450I"/>
</dbReference>
<dbReference type="PANTHER" id="PTHR47944">
    <property type="entry name" value="CYTOCHROME P450 98A9"/>
    <property type="match status" value="1"/>
</dbReference>
<evidence type="ECO:0000256" key="9">
    <source>
        <dbReference type="ARBA" id="ARBA00022848"/>
    </source>
</evidence>
<dbReference type="GO" id="GO:0102002">
    <property type="term" value="F:valine N-monooxygenase (oxime forming) activity"/>
    <property type="evidence" value="ECO:0007669"/>
    <property type="project" value="UniProtKB-EC"/>
</dbReference>
<evidence type="ECO:0000256" key="20">
    <source>
        <dbReference type="ARBA" id="ARBA00051419"/>
    </source>
</evidence>
<evidence type="ECO:0000256" key="25">
    <source>
        <dbReference type="RuleBase" id="RU000461"/>
    </source>
</evidence>
<evidence type="ECO:0000256" key="2">
    <source>
        <dbReference type="ARBA" id="ARBA00004464"/>
    </source>
</evidence>
<keyword evidence="14 25" id="KW-0503">Monooxygenase</keyword>
<dbReference type="PROSITE" id="PS00086">
    <property type="entry name" value="CYTOCHROME_P450"/>
    <property type="match status" value="1"/>
</dbReference>
<reference evidence="27" key="3">
    <citation type="submission" date="2015-04" db="UniProtKB">
        <authorList>
            <consortium name="EnsemblPlants"/>
        </authorList>
    </citation>
    <scope>IDENTIFICATION</scope>
    <source>
        <strain evidence="27">cv. Jemalong A17</strain>
    </source>
</reference>
<evidence type="ECO:0000256" key="18">
    <source>
        <dbReference type="ARBA" id="ARBA00051234"/>
    </source>
</evidence>
<evidence type="ECO:0000256" key="7">
    <source>
        <dbReference type="ARBA" id="ARBA00022723"/>
    </source>
</evidence>
<dbReference type="EnsemblPlants" id="KEH34488">
    <property type="protein sequence ID" value="KEH34488"/>
    <property type="gene ID" value="MTR_3g467220"/>
</dbReference>
<dbReference type="SUPFAM" id="SSF48264">
    <property type="entry name" value="Cytochrome P450"/>
    <property type="match status" value="1"/>
</dbReference>
<dbReference type="Gene3D" id="1.10.630.10">
    <property type="entry name" value="Cytochrome P450"/>
    <property type="match status" value="1"/>
</dbReference>
<comment type="catalytic activity">
    <reaction evidence="22">
        <text>L-isoleucine + reduced [NADPH--hemoprotein reductase] + O2 = N-hydroxy-L-isoleucine + oxidized [NADPH--hemoprotein reductase] + H2O + 2 H(+)</text>
        <dbReference type="Rhea" id="RHEA:30479"/>
        <dbReference type="Rhea" id="RHEA-COMP:11964"/>
        <dbReference type="Rhea" id="RHEA-COMP:11965"/>
        <dbReference type="ChEBI" id="CHEBI:15377"/>
        <dbReference type="ChEBI" id="CHEBI:15378"/>
        <dbReference type="ChEBI" id="CHEBI:15379"/>
        <dbReference type="ChEBI" id="CHEBI:57618"/>
        <dbReference type="ChEBI" id="CHEBI:58045"/>
        <dbReference type="ChEBI" id="CHEBI:58210"/>
        <dbReference type="ChEBI" id="CHEBI:61131"/>
    </reaction>
</comment>
<evidence type="ECO:0000256" key="6">
    <source>
        <dbReference type="ARBA" id="ARBA00022692"/>
    </source>
</evidence>
<keyword evidence="15" id="KW-0472">Membrane</keyword>
<evidence type="ECO:0000256" key="22">
    <source>
        <dbReference type="ARBA" id="ARBA00052887"/>
    </source>
</evidence>
<evidence type="ECO:0000256" key="16">
    <source>
        <dbReference type="ARBA" id="ARBA00023180"/>
    </source>
</evidence>
<dbReference type="PANTHER" id="PTHR47944:SF4">
    <property type="entry name" value="OS09G0441700 PROTEIN"/>
    <property type="match status" value="1"/>
</dbReference>
<evidence type="ECO:0000313" key="26">
    <source>
        <dbReference type="EMBL" id="KEH34488.1"/>
    </source>
</evidence>
<comment type="subcellular location">
    <subcellularLocation>
        <location evidence="2">Microsome membrane</location>
        <topology evidence="2">Single-pass type II membrane protein</topology>
    </subcellularLocation>
</comment>
<reference evidence="26 28" key="2">
    <citation type="journal article" date="2014" name="BMC Genomics">
        <title>An improved genome release (version Mt4.0) for the model legume Medicago truncatula.</title>
        <authorList>
            <person name="Tang H."/>
            <person name="Krishnakumar V."/>
            <person name="Bidwell S."/>
            <person name="Rosen B."/>
            <person name="Chan A."/>
            <person name="Zhou S."/>
            <person name="Gentzbittel L."/>
            <person name="Childs K.L."/>
            <person name="Yandell M."/>
            <person name="Gundlach H."/>
            <person name="Mayer K.F."/>
            <person name="Schwartz D.C."/>
            <person name="Town C.D."/>
        </authorList>
    </citation>
    <scope>GENOME REANNOTATION</scope>
    <source>
        <strain evidence="26">A17</strain>
        <strain evidence="27 28">cv. Jemalong A17</strain>
    </source>
</reference>
<evidence type="ECO:0000256" key="23">
    <source>
        <dbReference type="ARBA" id="ARBA00058503"/>
    </source>
</evidence>
<comment type="function">
    <text evidence="23">Involved in the biosynthesis of the cyanogenic glucosides linamarin and lotaustralin and of the nitirle glucosides rhodiocyanoside A and D. Can use L-isoleucine &gt; L-valine as substrate, but not L-leucine, L-phenylalanine or L-tyrosine. Catalyzes multi-step reactions starting with two successive N-hydroxylations using L-isoleucine and, to a lower extent, L-valine as substrates leading to the formation of N,N-dihydroxy-L-valine and N,N-dihydroxy-L-isoleucine, respectively; following spontaneous reactions lead to the production of (E)-2-methylpropanal oxime and (1E,2S)-2-methylbutanal oxime, respectively.</text>
</comment>
<keyword evidence="7 24" id="KW-0479">Metal-binding</keyword>
<feature type="binding site" description="axial binding residue" evidence="24">
    <location>
        <position position="466"/>
    </location>
    <ligand>
        <name>heme</name>
        <dbReference type="ChEBI" id="CHEBI:30413"/>
    </ligand>
    <ligandPart>
        <name>Fe</name>
        <dbReference type="ChEBI" id="CHEBI:18248"/>
    </ligandPart>
</feature>
<evidence type="ECO:0000256" key="13">
    <source>
        <dbReference type="ARBA" id="ARBA00023004"/>
    </source>
</evidence>
<comment type="cofactor">
    <cofactor evidence="1 24">
        <name>heme</name>
        <dbReference type="ChEBI" id="CHEBI:30413"/>
    </cofactor>
</comment>
<sequence>MNYTHSFLMLLRQSSRPLFLVMFFTFRVIKTLRYHLNENPKKRKLPPGPKPWPIVGNLPEMLANKPTTRWIHKIMEEKNTEIACIRLGNVHVIPVTYPTIAHEFLRKHDIDFASRPVSMASDIISNGYLTSVFVPFGEQWKKMKNVVANNLLSPRRHQWLQHKRNEEADNLIFYVYNKCNNGGLVNVRIATQHFCGNVFRKLFFNTRYFGKGMEDGGPGLEEIEHVDAVFTLLNHVYAFSASDYLPWLRLLDLDGHKGKVKNAMIIINKHHDSLIEERIQQWNDGSKNVEEDLLDVLISLKDVNNNPLLTTKEIKALLIELIMATVDNPSNAVEWILAEMLIQPELFEKATEELDNIVGKDRLVQESDIPKLNFLKACAREAFRLHPITDFNVPHVSTNDTMVGNYFIPKGSHVLLGRRGLGRNRNVWAEPYKFKPERHLKNDGSAIALTEPELKFISFSTGRRGCPAVMLGSTMTIMLLARLLHGFTWSAHPNISRINHFDSNGVISLDEPLTVAAKPRLAAELYEF</sequence>
<keyword evidence="10" id="KW-0735">Signal-anchor</keyword>
<dbReference type="GO" id="GO:0019756">
    <property type="term" value="P:cyanogenic glycoside biosynthetic process"/>
    <property type="evidence" value="ECO:0007669"/>
    <property type="project" value="UniProtKB-ARBA"/>
</dbReference>
<comment type="catalytic activity">
    <reaction evidence="17">
        <text>L-valine + reduced [NADPH--hemoprotein reductase] + O2 = N-hydroxy-L-valine + oxidized [NADPH--hemoprotein reductase] + H2O + 2 H(+)</text>
        <dbReference type="Rhea" id="RHEA:30491"/>
        <dbReference type="Rhea" id="RHEA-COMP:11964"/>
        <dbReference type="Rhea" id="RHEA-COMP:11965"/>
        <dbReference type="ChEBI" id="CHEBI:15377"/>
        <dbReference type="ChEBI" id="CHEBI:15378"/>
        <dbReference type="ChEBI" id="CHEBI:15379"/>
        <dbReference type="ChEBI" id="CHEBI:57618"/>
        <dbReference type="ChEBI" id="CHEBI:57762"/>
        <dbReference type="ChEBI" id="CHEBI:58210"/>
        <dbReference type="ChEBI" id="CHEBI:61140"/>
    </reaction>
</comment>
<evidence type="ECO:0000256" key="21">
    <source>
        <dbReference type="ARBA" id="ARBA00052460"/>
    </source>
</evidence>
<dbReference type="EMBL" id="CM001219">
    <property type="protein sequence ID" value="KEH34488.1"/>
    <property type="molecule type" value="Genomic_DNA"/>
</dbReference>
<evidence type="ECO:0000256" key="10">
    <source>
        <dbReference type="ARBA" id="ARBA00022968"/>
    </source>
</evidence>
<keyword evidence="16" id="KW-0325">Glycoprotein</keyword>
<keyword evidence="9" id="KW-0492">Microsome</keyword>
<keyword evidence="5 24" id="KW-0349">Heme</keyword>
<dbReference type="Pfam" id="PF00067">
    <property type="entry name" value="p450"/>
    <property type="match status" value="1"/>
</dbReference>
<evidence type="ECO:0000256" key="14">
    <source>
        <dbReference type="ARBA" id="ARBA00023033"/>
    </source>
</evidence>
<comment type="catalytic activity">
    <reaction evidence="19">
        <text>N-hydroxy-L-valine + reduced [NADPH--hemoprotein reductase] + O2 = N,N-dihydroxy-L-valine + oxidized [NADPH--hemoprotein reductase] + H2O + H(+)</text>
        <dbReference type="Rhea" id="RHEA:30495"/>
        <dbReference type="Rhea" id="RHEA-COMP:11964"/>
        <dbReference type="Rhea" id="RHEA-COMP:11965"/>
        <dbReference type="ChEBI" id="CHEBI:15377"/>
        <dbReference type="ChEBI" id="CHEBI:15378"/>
        <dbReference type="ChEBI" id="CHEBI:15379"/>
        <dbReference type="ChEBI" id="CHEBI:57618"/>
        <dbReference type="ChEBI" id="CHEBI:58210"/>
        <dbReference type="ChEBI" id="CHEBI:61140"/>
        <dbReference type="ChEBI" id="CHEBI:61142"/>
    </reaction>
</comment>
<comment type="catalytic activity">
    <reaction evidence="18">
        <text>N-hydroxy-L-isoleucine + reduced [NADPH--hemoprotein reductase] + O2 = N,N-dihydroxy-L-isoleucine + oxidized [NADPH--hemoprotein reductase] + H2O + H(+)</text>
        <dbReference type="Rhea" id="RHEA:30483"/>
        <dbReference type="Rhea" id="RHEA-COMP:11964"/>
        <dbReference type="Rhea" id="RHEA-COMP:11965"/>
        <dbReference type="ChEBI" id="CHEBI:15377"/>
        <dbReference type="ChEBI" id="CHEBI:15378"/>
        <dbReference type="ChEBI" id="CHEBI:15379"/>
        <dbReference type="ChEBI" id="CHEBI:57618"/>
        <dbReference type="ChEBI" id="CHEBI:58210"/>
        <dbReference type="ChEBI" id="CHEBI:61131"/>
        <dbReference type="ChEBI" id="CHEBI:61133"/>
    </reaction>
</comment>
<evidence type="ECO:0000256" key="3">
    <source>
        <dbReference type="ARBA" id="ARBA00005179"/>
    </source>
</evidence>
<gene>
    <name evidence="27" type="primary">25491085</name>
    <name evidence="26" type="ordered locus">MTR_3g467220</name>
</gene>
<name>A0A072UZE3_MEDTR</name>
<organism evidence="26 28">
    <name type="scientific">Medicago truncatula</name>
    <name type="common">Barrel medic</name>
    <name type="synonym">Medicago tribuloides</name>
    <dbReference type="NCBI Taxonomy" id="3880"/>
    <lineage>
        <taxon>Eukaryota</taxon>
        <taxon>Viridiplantae</taxon>
        <taxon>Streptophyta</taxon>
        <taxon>Embryophyta</taxon>
        <taxon>Tracheophyta</taxon>
        <taxon>Spermatophyta</taxon>
        <taxon>Magnoliopsida</taxon>
        <taxon>eudicotyledons</taxon>
        <taxon>Gunneridae</taxon>
        <taxon>Pentapetalae</taxon>
        <taxon>rosids</taxon>
        <taxon>fabids</taxon>
        <taxon>Fabales</taxon>
        <taxon>Fabaceae</taxon>
        <taxon>Papilionoideae</taxon>
        <taxon>50 kb inversion clade</taxon>
        <taxon>NPAAA clade</taxon>
        <taxon>Hologalegina</taxon>
        <taxon>IRL clade</taxon>
        <taxon>Trifolieae</taxon>
        <taxon>Medicago</taxon>
    </lineage>
</organism>
<comment type="similarity">
    <text evidence="4 25">Belongs to the cytochrome P450 family.</text>
</comment>
<evidence type="ECO:0000256" key="4">
    <source>
        <dbReference type="ARBA" id="ARBA00010617"/>
    </source>
</evidence>
<reference evidence="26 28" key="1">
    <citation type="journal article" date="2011" name="Nature">
        <title>The Medicago genome provides insight into the evolution of rhizobial symbioses.</title>
        <authorList>
            <person name="Young N.D."/>
            <person name="Debelle F."/>
            <person name="Oldroyd G.E."/>
            <person name="Geurts R."/>
            <person name="Cannon S.B."/>
            <person name="Udvardi M.K."/>
            <person name="Benedito V.A."/>
            <person name="Mayer K.F."/>
            <person name="Gouzy J."/>
            <person name="Schoof H."/>
            <person name="Van de Peer Y."/>
            <person name="Proost S."/>
            <person name="Cook D.R."/>
            <person name="Meyers B.C."/>
            <person name="Spannagl M."/>
            <person name="Cheung F."/>
            <person name="De Mita S."/>
            <person name="Krishnakumar V."/>
            <person name="Gundlach H."/>
            <person name="Zhou S."/>
            <person name="Mudge J."/>
            <person name="Bharti A.K."/>
            <person name="Murray J.D."/>
            <person name="Naoumkina M.A."/>
            <person name="Rosen B."/>
            <person name="Silverstein K.A."/>
            <person name="Tang H."/>
            <person name="Rombauts S."/>
            <person name="Zhao P.X."/>
            <person name="Zhou P."/>
            <person name="Barbe V."/>
            <person name="Bardou P."/>
            <person name="Bechner M."/>
            <person name="Bellec A."/>
            <person name="Berger A."/>
            <person name="Berges H."/>
            <person name="Bidwell S."/>
            <person name="Bisseling T."/>
            <person name="Choisne N."/>
            <person name="Couloux A."/>
            <person name="Denny R."/>
            <person name="Deshpande S."/>
            <person name="Dai X."/>
            <person name="Doyle J.J."/>
            <person name="Dudez A.M."/>
            <person name="Farmer A.D."/>
            <person name="Fouteau S."/>
            <person name="Franken C."/>
            <person name="Gibelin C."/>
            <person name="Gish J."/>
            <person name="Goldstein S."/>
            <person name="Gonzalez A.J."/>
            <person name="Green P.J."/>
            <person name="Hallab A."/>
            <person name="Hartog M."/>
            <person name="Hua A."/>
            <person name="Humphray S.J."/>
            <person name="Jeong D.H."/>
            <person name="Jing Y."/>
            <person name="Jocker A."/>
            <person name="Kenton S.M."/>
            <person name="Kim D.J."/>
            <person name="Klee K."/>
            <person name="Lai H."/>
            <person name="Lang C."/>
            <person name="Lin S."/>
            <person name="Macmil S.L."/>
            <person name="Magdelenat G."/>
            <person name="Matthews L."/>
            <person name="McCorrison J."/>
            <person name="Monaghan E.L."/>
            <person name="Mun J.H."/>
            <person name="Najar F.Z."/>
            <person name="Nicholson C."/>
            <person name="Noirot C."/>
            <person name="O'Bleness M."/>
            <person name="Paule C.R."/>
            <person name="Poulain J."/>
            <person name="Prion F."/>
            <person name="Qin B."/>
            <person name="Qu C."/>
            <person name="Retzel E.F."/>
            <person name="Riddle C."/>
            <person name="Sallet E."/>
            <person name="Samain S."/>
            <person name="Samson N."/>
            <person name="Sanders I."/>
            <person name="Saurat O."/>
            <person name="Scarpelli C."/>
            <person name="Schiex T."/>
            <person name="Segurens B."/>
            <person name="Severin A.J."/>
            <person name="Sherrier D.J."/>
            <person name="Shi R."/>
            <person name="Sims S."/>
            <person name="Singer S.R."/>
            <person name="Sinharoy S."/>
            <person name="Sterck L."/>
            <person name="Viollet A."/>
            <person name="Wang B.B."/>
            <person name="Wang K."/>
            <person name="Wang M."/>
            <person name="Wang X."/>
            <person name="Warfsmann J."/>
            <person name="Weissenbach J."/>
            <person name="White D.D."/>
            <person name="White J.D."/>
            <person name="Wiley G.B."/>
            <person name="Wincker P."/>
            <person name="Xing Y."/>
            <person name="Yang L."/>
            <person name="Yao Z."/>
            <person name="Ying F."/>
            <person name="Zhai J."/>
            <person name="Zhou L."/>
            <person name="Zuber A."/>
            <person name="Denarie J."/>
            <person name="Dixon R.A."/>
            <person name="May G.D."/>
            <person name="Schwartz D.C."/>
            <person name="Rogers J."/>
            <person name="Quetier F."/>
            <person name="Town C.D."/>
            <person name="Roe B.A."/>
        </authorList>
    </citation>
    <scope>NUCLEOTIDE SEQUENCE [LARGE SCALE GENOMIC DNA]</scope>
    <source>
        <strain evidence="26">A17</strain>
        <strain evidence="27 28">cv. Jemalong A17</strain>
    </source>
</reference>
<evidence type="ECO:0000256" key="8">
    <source>
        <dbReference type="ARBA" id="ARBA00022824"/>
    </source>
</evidence>
<comment type="pathway">
    <text evidence="3">Secondary metabolite biosynthesis.</text>
</comment>
<dbReference type="HOGENOM" id="CLU_001570_4_0_1"/>
<keyword evidence="6" id="KW-0812">Transmembrane</keyword>
<evidence type="ECO:0000313" key="28">
    <source>
        <dbReference type="Proteomes" id="UP000002051"/>
    </source>
</evidence>
<dbReference type="GO" id="GO:0102001">
    <property type="term" value="F:isoleucine N-monooxygenase (oxime forming) activity"/>
    <property type="evidence" value="ECO:0007669"/>
    <property type="project" value="UniProtKB-EC"/>
</dbReference>